<evidence type="ECO:0000256" key="2">
    <source>
        <dbReference type="ARBA" id="ARBA00022475"/>
    </source>
</evidence>
<evidence type="ECO:0000256" key="1">
    <source>
        <dbReference type="ARBA" id="ARBA00004236"/>
    </source>
</evidence>
<evidence type="ECO:0000256" key="5">
    <source>
        <dbReference type="ARBA" id="ARBA00023136"/>
    </source>
</evidence>
<evidence type="ECO:0000256" key="6">
    <source>
        <dbReference type="SAM" id="Phobius"/>
    </source>
</evidence>
<comment type="subcellular location">
    <subcellularLocation>
        <location evidence="1">Cell membrane</location>
    </subcellularLocation>
</comment>
<dbReference type="GO" id="GO:0005886">
    <property type="term" value="C:plasma membrane"/>
    <property type="evidence" value="ECO:0007669"/>
    <property type="project" value="UniProtKB-SubCell"/>
</dbReference>
<evidence type="ECO:0000256" key="4">
    <source>
        <dbReference type="ARBA" id="ARBA00022989"/>
    </source>
</evidence>
<dbReference type="Pfam" id="PF13190">
    <property type="entry name" value="PDGLE"/>
    <property type="match status" value="1"/>
</dbReference>
<evidence type="ECO:0000259" key="7">
    <source>
        <dbReference type="Pfam" id="PF13190"/>
    </source>
</evidence>
<gene>
    <name evidence="9" type="ORF">ENL47_07085</name>
    <name evidence="8" type="ORF">ENM84_02335</name>
</gene>
<comment type="caution">
    <text evidence="9">The sequence shown here is derived from an EMBL/GenBank/DDBJ whole genome shotgun (WGS) entry which is preliminary data.</text>
</comment>
<sequence length="93" mass="10708">MSRNQLYLLIILIVISPVFGVYLANLIGYHEPLDIVAEKLELDELEISWTPLKDYIVPGLPDWLGYIVTGFLGVGIIIFIGHIVKIFIWRRNR</sequence>
<feature type="domain" description="PDGLE" evidence="7">
    <location>
        <begin position="42"/>
        <end position="84"/>
    </location>
</feature>
<keyword evidence="3 6" id="KW-0812">Transmembrane</keyword>
<organism evidence="9">
    <name type="scientific">Ignisphaera aggregans</name>
    <dbReference type="NCBI Taxonomy" id="334771"/>
    <lineage>
        <taxon>Archaea</taxon>
        <taxon>Thermoproteota</taxon>
        <taxon>Thermoprotei</taxon>
        <taxon>Desulfurococcales</taxon>
        <taxon>Desulfurococcaceae</taxon>
        <taxon>Ignisphaera</taxon>
    </lineage>
</organism>
<keyword evidence="2" id="KW-1003">Cell membrane</keyword>
<evidence type="ECO:0000313" key="9">
    <source>
        <dbReference type="EMBL" id="HHR96560.1"/>
    </source>
</evidence>
<evidence type="ECO:0000256" key="3">
    <source>
        <dbReference type="ARBA" id="ARBA00022692"/>
    </source>
</evidence>
<proteinExistence type="predicted"/>
<accession>A0A7C5YZR9</accession>
<evidence type="ECO:0000313" key="8">
    <source>
        <dbReference type="EMBL" id="HHP81483.1"/>
    </source>
</evidence>
<feature type="transmembrane region" description="Helical" evidence="6">
    <location>
        <begin position="63"/>
        <end position="88"/>
    </location>
</feature>
<reference evidence="9" key="1">
    <citation type="journal article" date="2020" name="mSystems">
        <title>Genome- and Community-Level Interaction Insights into Carbon Utilization and Element Cycling Functions of Hydrothermarchaeota in Hydrothermal Sediment.</title>
        <authorList>
            <person name="Zhou Z."/>
            <person name="Liu Y."/>
            <person name="Xu W."/>
            <person name="Pan J."/>
            <person name="Luo Z.H."/>
            <person name="Li M."/>
        </authorList>
    </citation>
    <scope>NUCLEOTIDE SEQUENCE [LARGE SCALE GENOMIC DNA]</scope>
    <source>
        <strain evidence="9">SpSt-1</strain>
        <strain evidence="8">SpSt-1121</strain>
    </source>
</reference>
<dbReference type="AlphaFoldDB" id="A0A7C5YZR9"/>
<keyword evidence="4 6" id="KW-1133">Transmembrane helix</keyword>
<protein>
    <submittedName>
        <fullName evidence="9">Cobalamin biosynthesis protein</fullName>
    </submittedName>
</protein>
<dbReference type="EMBL" id="DRUB01000138">
    <property type="protein sequence ID" value="HHR96560.1"/>
    <property type="molecule type" value="Genomic_DNA"/>
</dbReference>
<feature type="transmembrane region" description="Helical" evidence="6">
    <location>
        <begin position="7"/>
        <end position="29"/>
    </location>
</feature>
<keyword evidence="5 6" id="KW-0472">Membrane</keyword>
<name>A0A7C5YZR9_9CREN</name>
<dbReference type="EMBL" id="DRZI01000093">
    <property type="protein sequence ID" value="HHP81483.1"/>
    <property type="molecule type" value="Genomic_DNA"/>
</dbReference>
<dbReference type="InterPro" id="IPR025937">
    <property type="entry name" value="PDGLE_dom"/>
</dbReference>